<keyword evidence="3" id="KW-1185">Reference proteome</keyword>
<evidence type="ECO:0000256" key="1">
    <source>
        <dbReference type="SAM" id="Phobius"/>
    </source>
</evidence>
<reference evidence="2 3" key="1">
    <citation type="submission" date="2021-06" db="EMBL/GenBank/DDBJ databases">
        <authorList>
            <person name="Palmer J.M."/>
        </authorList>
    </citation>
    <scope>NUCLEOTIDE SEQUENCE [LARGE SCALE GENOMIC DNA]</scope>
    <source>
        <strain evidence="2 3">CL_MEX2019</strain>
        <tissue evidence="2">Muscle</tissue>
    </source>
</reference>
<organism evidence="2 3">
    <name type="scientific">Characodon lateralis</name>
    <dbReference type="NCBI Taxonomy" id="208331"/>
    <lineage>
        <taxon>Eukaryota</taxon>
        <taxon>Metazoa</taxon>
        <taxon>Chordata</taxon>
        <taxon>Craniata</taxon>
        <taxon>Vertebrata</taxon>
        <taxon>Euteleostomi</taxon>
        <taxon>Actinopterygii</taxon>
        <taxon>Neopterygii</taxon>
        <taxon>Teleostei</taxon>
        <taxon>Neoteleostei</taxon>
        <taxon>Acanthomorphata</taxon>
        <taxon>Ovalentaria</taxon>
        <taxon>Atherinomorphae</taxon>
        <taxon>Cyprinodontiformes</taxon>
        <taxon>Goodeidae</taxon>
        <taxon>Characodon</taxon>
    </lineage>
</organism>
<keyword evidence="1" id="KW-1133">Transmembrane helix</keyword>
<keyword evidence="1" id="KW-0812">Transmembrane</keyword>
<protein>
    <submittedName>
        <fullName evidence="2">Uncharacterized protein</fullName>
    </submittedName>
</protein>
<keyword evidence="1" id="KW-0472">Membrane</keyword>
<accession>A0ABU7DEP4</accession>
<feature type="transmembrane region" description="Helical" evidence="1">
    <location>
        <begin position="46"/>
        <end position="65"/>
    </location>
</feature>
<proteinExistence type="predicted"/>
<gene>
    <name evidence="2" type="ORF">CHARACLAT_008041</name>
</gene>
<dbReference type="EMBL" id="JAHUTJ010025049">
    <property type="protein sequence ID" value="MED6273593.1"/>
    <property type="molecule type" value="Genomic_DNA"/>
</dbReference>
<evidence type="ECO:0000313" key="3">
    <source>
        <dbReference type="Proteomes" id="UP001352852"/>
    </source>
</evidence>
<sequence length="71" mass="8194">MQRNARRLLTTDSVRIMFRVLSSTQGGWGRLRVCGRPRKLRDSQTVFVRTTLSAILFVAPLPLVWERLPVL</sequence>
<evidence type="ECO:0000313" key="2">
    <source>
        <dbReference type="EMBL" id="MED6273593.1"/>
    </source>
</evidence>
<name>A0ABU7DEP4_9TELE</name>
<comment type="caution">
    <text evidence="2">The sequence shown here is derived from an EMBL/GenBank/DDBJ whole genome shotgun (WGS) entry which is preliminary data.</text>
</comment>
<dbReference type="Proteomes" id="UP001352852">
    <property type="component" value="Unassembled WGS sequence"/>
</dbReference>